<dbReference type="AlphaFoldDB" id="A0A2M4B785"/>
<accession>A0A2M4B785</accession>
<evidence type="ECO:0000313" key="2">
    <source>
        <dbReference type="EMBL" id="MBW48872.1"/>
    </source>
</evidence>
<evidence type="ECO:0000256" key="1">
    <source>
        <dbReference type="SAM" id="SignalP"/>
    </source>
</evidence>
<dbReference type="EMBL" id="GGFK01015551">
    <property type="protein sequence ID" value="MBW48872.1"/>
    <property type="molecule type" value="Transcribed_RNA"/>
</dbReference>
<feature type="chain" id="PRO_5014720869" evidence="1">
    <location>
        <begin position="21"/>
        <end position="80"/>
    </location>
</feature>
<reference evidence="2" key="1">
    <citation type="submission" date="2018-01" db="EMBL/GenBank/DDBJ databases">
        <title>An insight into the sialome of Amazonian anophelines.</title>
        <authorList>
            <person name="Ribeiro J.M."/>
            <person name="Scarpassa V."/>
            <person name="Calvo E."/>
        </authorList>
    </citation>
    <scope>NUCLEOTIDE SEQUENCE</scope>
    <source>
        <tissue evidence="2">Salivary glands</tissue>
    </source>
</reference>
<organism evidence="2">
    <name type="scientific">Anopheles triannulatus</name>
    <dbReference type="NCBI Taxonomy" id="58253"/>
    <lineage>
        <taxon>Eukaryota</taxon>
        <taxon>Metazoa</taxon>
        <taxon>Ecdysozoa</taxon>
        <taxon>Arthropoda</taxon>
        <taxon>Hexapoda</taxon>
        <taxon>Insecta</taxon>
        <taxon>Pterygota</taxon>
        <taxon>Neoptera</taxon>
        <taxon>Endopterygota</taxon>
        <taxon>Diptera</taxon>
        <taxon>Nematocera</taxon>
        <taxon>Culicoidea</taxon>
        <taxon>Culicidae</taxon>
        <taxon>Anophelinae</taxon>
        <taxon>Anopheles</taxon>
    </lineage>
</organism>
<keyword evidence="1" id="KW-0732">Signal</keyword>
<sequence length="80" mass="8985">MLLVLLVVVVLVRGQHRGRSQHIQLNGLHRRGQRGRIVVLLQAYTMVRLVVRRFHAIPTLHGAPRTHDAATARGRTGRLG</sequence>
<feature type="signal peptide" evidence="1">
    <location>
        <begin position="1"/>
        <end position="20"/>
    </location>
</feature>
<protein>
    <submittedName>
        <fullName evidence="2">Putative secreted protein</fullName>
    </submittedName>
</protein>
<name>A0A2M4B785_9DIPT</name>
<proteinExistence type="predicted"/>